<comment type="subcellular location">
    <subcellularLocation>
        <location evidence="1 8">Nucleus</location>
    </subcellularLocation>
</comment>
<reference evidence="11 12" key="1">
    <citation type="submission" date="2024-02" db="EMBL/GenBank/DDBJ databases">
        <title>Chromosome-scale genome assembly of the rough periwinkle Littorina saxatilis.</title>
        <authorList>
            <person name="De Jode A."/>
            <person name="Faria R."/>
            <person name="Formenti G."/>
            <person name="Sims Y."/>
            <person name="Smith T.P."/>
            <person name="Tracey A."/>
            <person name="Wood J.M.D."/>
            <person name="Zagrodzka Z.B."/>
            <person name="Johannesson K."/>
            <person name="Butlin R.K."/>
            <person name="Leder E.H."/>
        </authorList>
    </citation>
    <scope>NUCLEOTIDE SEQUENCE [LARGE SCALE GENOMIC DNA]</scope>
    <source>
        <strain evidence="11">Snail1</strain>
        <tissue evidence="11">Muscle</tissue>
    </source>
</reference>
<dbReference type="PANTHER" id="PTHR12111">
    <property type="entry name" value="SPLICING FACTOR YJU2"/>
    <property type="match status" value="1"/>
</dbReference>
<feature type="compositionally biased region" description="Gly residues" evidence="10">
    <location>
        <begin position="370"/>
        <end position="379"/>
    </location>
</feature>
<evidence type="ECO:0000313" key="11">
    <source>
        <dbReference type="EMBL" id="KAK7107381.1"/>
    </source>
</evidence>
<comment type="similarity">
    <text evidence="8">Belongs to the CWC16 family. YJU2 subfamily.</text>
</comment>
<dbReference type="GO" id="GO:0046872">
    <property type="term" value="F:metal ion binding"/>
    <property type="evidence" value="ECO:0007669"/>
    <property type="project" value="UniProtKB-KW"/>
</dbReference>
<evidence type="ECO:0000256" key="8">
    <source>
        <dbReference type="HAMAP-Rule" id="MF_03226"/>
    </source>
</evidence>
<comment type="function">
    <text evidence="8">Part of the spliceosome which catalyzes two sequential transesterification reactions, first the excision of the non-coding intron from pre-mRNA and then the ligation of the coding exons to form the mature mRNA. Plays a role in stabilizing the structure of the spliceosome catalytic core and docking of the branch helix into the active site, producing 5'-exon and lariat intron-3'-intermediates.</text>
</comment>
<feature type="compositionally biased region" description="Basic residues" evidence="10">
    <location>
        <begin position="277"/>
        <end position="289"/>
    </location>
</feature>
<evidence type="ECO:0000313" key="12">
    <source>
        <dbReference type="Proteomes" id="UP001374579"/>
    </source>
</evidence>
<dbReference type="HAMAP" id="MF_03226">
    <property type="entry name" value="YJU2"/>
    <property type="match status" value="1"/>
</dbReference>
<evidence type="ECO:0000256" key="4">
    <source>
        <dbReference type="ARBA" id="ARBA00022728"/>
    </source>
</evidence>
<dbReference type="GO" id="GO:0071006">
    <property type="term" value="C:U2-type catalytic step 1 spliceosome"/>
    <property type="evidence" value="ECO:0007669"/>
    <property type="project" value="UniProtKB-UniRule"/>
</dbReference>
<accession>A0AAN9BJF1</accession>
<feature type="binding site" evidence="8">
    <location>
        <position position="80"/>
    </location>
    <ligand>
        <name>Zn(2+)</name>
        <dbReference type="ChEBI" id="CHEBI:29105"/>
    </ligand>
</feature>
<keyword evidence="12" id="KW-1185">Reference proteome</keyword>
<evidence type="ECO:0000256" key="9">
    <source>
        <dbReference type="SAM" id="Coils"/>
    </source>
</evidence>
<keyword evidence="5 8" id="KW-0862">Zinc</keyword>
<feature type="compositionally biased region" description="Polar residues" evidence="10">
    <location>
        <begin position="258"/>
        <end position="269"/>
    </location>
</feature>
<evidence type="ECO:0000256" key="2">
    <source>
        <dbReference type="ARBA" id="ARBA00022664"/>
    </source>
</evidence>
<dbReference type="Proteomes" id="UP001374579">
    <property type="component" value="Unassembled WGS sequence"/>
</dbReference>
<evidence type="ECO:0000256" key="5">
    <source>
        <dbReference type="ARBA" id="ARBA00022833"/>
    </source>
</evidence>
<keyword evidence="7 8" id="KW-0539">Nucleus</keyword>
<dbReference type="EMBL" id="JBAMIC010000004">
    <property type="protein sequence ID" value="KAK7107381.1"/>
    <property type="molecule type" value="Genomic_DNA"/>
</dbReference>
<dbReference type="PANTHER" id="PTHR12111:SF1">
    <property type="entry name" value="SPLICING FACTOR YJU2"/>
    <property type="match status" value="1"/>
</dbReference>
<feature type="binding site" evidence="8">
    <location>
        <position position="46"/>
    </location>
    <ligand>
        <name>Zn(2+)</name>
        <dbReference type="ChEBI" id="CHEBI:29105"/>
    </ligand>
</feature>
<dbReference type="GO" id="GO:0000349">
    <property type="term" value="P:generation of catalytic spliceosome for first transesterification step"/>
    <property type="evidence" value="ECO:0007669"/>
    <property type="project" value="UniProtKB-UniRule"/>
</dbReference>
<feature type="compositionally biased region" description="Low complexity" evidence="10">
    <location>
        <begin position="355"/>
        <end position="369"/>
    </location>
</feature>
<evidence type="ECO:0000256" key="10">
    <source>
        <dbReference type="SAM" id="MobiDB-lite"/>
    </source>
</evidence>
<keyword evidence="3 8" id="KW-0479">Metal-binding</keyword>
<protein>
    <recommendedName>
        <fullName evidence="8">Splicing factor YJU2</fullName>
    </recommendedName>
</protein>
<comment type="subunit">
    <text evidence="8">Component of the spliceosome. Present in the activated B complex, the catalytically activated B* complex which catalyzes the branching, the catalytic step 1 C complex catalyzing the exon ligation, and the postcatalytic P complex containing the ligated exons (mRNA) and the excised lariat intron.</text>
</comment>
<feature type="coiled-coil region" evidence="9">
    <location>
        <begin position="106"/>
        <end position="133"/>
    </location>
</feature>
<keyword evidence="6" id="KW-0508">mRNA splicing</keyword>
<comment type="caution">
    <text evidence="11">The sequence shown here is derived from an EMBL/GenBank/DDBJ whole genome shotgun (WGS) entry which is preliminary data.</text>
</comment>
<keyword evidence="2" id="KW-0507">mRNA processing</keyword>
<feature type="binding site" evidence="8">
    <location>
        <position position="43"/>
    </location>
    <ligand>
        <name>Zn(2+)</name>
        <dbReference type="ChEBI" id="CHEBI:29105"/>
    </ligand>
</feature>
<evidence type="ECO:0000256" key="6">
    <source>
        <dbReference type="ARBA" id="ARBA00023187"/>
    </source>
</evidence>
<feature type="compositionally biased region" description="Polar residues" evidence="10">
    <location>
        <begin position="290"/>
        <end position="354"/>
    </location>
</feature>
<dbReference type="InterPro" id="IPR043701">
    <property type="entry name" value="Yju2"/>
</dbReference>
<evidence type="ECO:0000256" key="1">
    <source>
        <dbReference type="ARBA" id="ARBA00004123"/>
    </source>
</evidence>
<keyword evidence="9" id="KW-0175">Coiled coil</keyword>
<gene>
    <name evidence="11" type="ORF">V1264_015319</name>
</gene>
<keyword evidence="4 8" id="KW-0747">Spliceosome</keyword>
<dbReference type="AlphaFoldDB" id="A0AAN9BJF1"/>
<sequence length="388" mass="42497">MSERKVLNKYYPPDFDPSKIPKLRESKNKTFSIRIMAPFNMRCNVCGEYIYKGKKFNSRKENVEDEDFLGLRIFRFYIRCPKCVAEIAFKTDLKNTDYTLEAGATRLFEAEKLAQQMAERERLEKEAEELNPMKVLENRTKASHREMAQIDELEELREINARHAKVDTNVLLERQTLYEEHLLRLQEEEEDKIVQSIFGTEEGLAVKRLADSDSDDETEGRKPKVKKPALGQGQAPTDLLTDATPEAPSTKQEAKKTPSWQKSVGTLSSKGGLAGLVKRKPAAKQKTNKPSHSSDAAASKPLPSNNGVTPTASTETQRLVASSLSQQAKTQSAVSSSAVNGPTKTVVTAGSATQSSSNKGGNSASLSGGSALGLLGGYSGSESDSDSS</sequence>
<proteinExistence type="inferred from homology"/>
<feature type="region of interest" description="Disordered" evidence="10">
    <location>
        <begin position="208"/>
        <end position="388"/>
    </location>
</feature>
<name>A0AAN9BJF1_9CAEN</name>
<dbReference type="InterPro" id="IPR007590">
    <property type="entry name" value="Saf4/Yju2"/>
</dbReference>
<dbReference type="Pfam" id="PF04502">
    <property type="entry name" value="Saf4_Yju2"/>
    <property type="match status" value="1"/>
</dbReference>
<organism evidence="11 12">
    <name type="scientific">Littorina saxatilis</name>
    <dbReference type="NCBI Taxonomy" id="31220"/>
    <lineage>
        <taxon>Eukaryota</taxon>
        <taxon>Metazoa</taxon>
        <taxon>Spiralia</taxon>
        <taxon>Lophotrochozoa</taxon>
        <taxon>Mollusca</taxon>
        <taxon>Gastropoda</taxon>
        <taxon>Caenogastropoda</taxon>
        <taxon>Littorinimorpha</taxon>
        <taxon>Littorinoidea</taxon>
        <taxon>Littorinidae</taxon>
        <taxon>Littorina</taxon>
    </lineage>
</organism>
<evidence type="ECO:0000256" key="3">
    <source>
        <dbReference type="ARBA" id="ARBA00022723"/>
    </source>
</evidence>
<feature type="binding site" evidence="8">
    <location>
        <position position="83"/>
    </location>
    <ligand>
        <name>Zn(2+)</name>
        <dbReference type="ChEBI" id="CHEBI:29105"/>
    </ligand>
</feature>
<evidence type="ECO:0000256" key="7">
    <source>
        <dbReference type="ARBA" id="ARBA00023242"/>
    </source>
</evidence>